<dbReference type="Proteomes" id="UP000001889">
    <property type="component" value="Chromosome"/>
</dbReference>
<proteinExistence type="predicted"/>
<reference evidence="1 2" key="1">
    <citation type="journal article" date="2010" name="J. Bacteriol.">
        <title>The Citrobacter rodentium genome sequence reveals convergent evolution with human pathogenic Escherichia coli.</title>
        <authorList>
            <person name="Petty N.K."/>
            <person name="Bulgin R."/>
            <person name="Crepin V.F."/>
            <person name="Cerdeno-Tarraga A.M."/>
            <person name="Schroeder G.N."/>
            <person name="Quail M.A."/>
            <person name="Lennard N."/>
            <person name="Corton C."/>
            <person name="Barron A."/>
            <person name="Clark L."/>
            <person name="Toribio A.L."/>
            <person name="Parkhill J."/>
            <person name="Dougan G."/>
            <person name="Frankel G."/>
            <person name="Thomson N.R."/>
        </authorList>
    </citation>
    <scope>NUCLEOTIDE SEQUENCE [LARGE SCALE GENOMIC DNA]</scope>
    <source>
        <strain evidence="1 2">ICC168</strain>
    </source>
</reference>
<dbReference type="AlphaFoldDB" id="D2TSQ4"/>
<accession>D2TSQ4</accession>
<protein>
    <submittedName>
        <fullName evidence="1">DNA binding protein</fullName>
    </submittedName>
</protein>
<dbReference type="STRING" id="637910.ROD_37401"/>
<dbReference type="HOGENOM" id="CLU_1352641_0_0_6"/>
<evidence type="ECO:0000313" key="2">
    <source>
        <dbReference type="Proteomes" id="UP000001889"/>
    </source>
</evidence>
<dbReference type="EMBL" id="FN543502">
    <property type="protein sequence ID" value="CBG90445.1"/>
    <property type="molecule type" value="Genomic_DNA"/>
</dbReference>
<gene>
    <name evidence="1" type="ordered locus">ROD_37401</name>
</gene>
<sequence>MNMFFFRNAINPLVEFAPASLLPTAGQAEALFRQQNASDEGEWLLGELPGLSLKMCRYYCGELDFTGYELDEYGAPIDDPWLERNYPSIPDYYYQLEFYASTQKTLSPLERAAKKATAQCSKAWLQAYWVEVCKQADIEVSYGSVDTRTRGIEYSIACDDYPTFLKCVTQIGVSTRELARQTPVSQRTRRALLAALRHSSGV</sequence>
<name>D2TSQ4_CITRI</name>
<evidence type="ECO:0000313" key="1">
    <source>
        <dbReference type="EMBL" id="CBG90445.1"/>
    </source>
</evidence>
<dbReference type="KEGG" id="cro:ROD_37401"/>
<keyword evidence="2" id="KW-1185">Reference proteome</keyword>
<organism evidence="1 2">
    <name type="scientific">Citrobacter rodentium (strain ICC168)</name>
    <name type="common">Citrobacter freundii biotype 4280</name>
    <dbReference type="NCBI Taxonomy" id="637910"/>
    <lineage>
        <taxon>Bacteria</taxon>
        <taxon>Pseudomonadati</taxon>
        <taxon>Pseudomonadota</taxon>
        <taxon>Gammaproteobacteria</taxon>
        <taxon>Enterobacterales</taxon>
        <taxon>Enterobacteriaceae</taxon>
        <taxon>Citrobacter</taxon>
    </lineage>
</organism>